<accession>A0A514CMB0</accession>
<dbReference type="KEGG" id="echi:FKX85_18700"/>
<dbReference type="Pfam" id="PF14292">
    <property type="entry name" value="SusE"/>
    <property type="match status" value="1"/>
</dbReference>
<dbReference type="RefSeq" id="WP_141616179.1">
    <property type="nucleotide sequence ID" value="NZ_CP041253.1"/>
</dbReference>
<feature type="signal peptide" evidence="1">
    <location>
        <begin position="1"/>
        <end position="19"/>
    </location>
</feature>
<evidence type="ECO:0000313" key="3">
    <source>
        <dbReference type="EMBL" id="QDH80963.1"/>
    </source>
</evidence>
<dbReference type="OrthoDB" id="631295at2"/>
<evidence type="ECO:0000259" key="2">
    <source>
        <dbReference type="Pfam" id="PF14292"/>
    </source>
</evidence>
<feature type="domain" description="SusE outer membrane protein" evidence="2">
    <location>
        <begin position="27"/>
        <end position="129"/>
    </location>
</feature>
<keyword evidence="4" id="KW-1185">Reference proteome</keyword>
<evidence type="ECO:0000313" key="4">
    <source>
        <dbReference type="Proteomes" id="UP000316614"/>
    </source>
</evidence>
<proteinExistence type="predicted"/>
<feature type="chain" id="PRO_5021767341" description="SusE outer membrane protein domain-containing protein" evidence="1">
    <location>
        <begin position="20"/>
        <end position="375"/>
    </location>
</feature>
<protein>
    <recommendedName>
        <fullName evidence="2">SusE outer membrane protein domain-containing protein</fullName>
    </recommendedName>
</protein>
<dbReference type="EMBL" id="CP041253">
    <property type="protein sequence ID" value="QDH80963.1"/>
    <property type="molecule type" value="Genomic_DNA"/>
</dbReference>
<organism evidence="3 4">
    <name type="scientific">Echinicola soli</name>
    <dbReference type="NCBI Taxonomy" id="2591634"/>
    <lineage>
        <taxon>Bacteria</taxon>
        <taxon>Pseudomonadati</taxon>
        <taxon>Bacteroidota</taxon>
        <taxon>Cytophagia</taxon>
        <taxon>Cytophagales</taxon>
        <taxon>Cyclobacteriaceae</taxon>
        <taxon>Echinicola</taxon>
    </lineage>
</organism>
<keyword evidence="1" id="KW-0732">Signal</keyword>
<sequence>MKNTSYKLLSFLMVLAAFWGCQEDAEMHTEVTPVQSLYSPENNAYMNLGAQSSAIFEWEAAKAADNGVVLYDVVFDEEGGDFSDPLFIIPSDGRGMQRRLTLPFSELNSIAERAGIQPEAVGKLQWSVQSSKGINVQEIMDIRTIEVERPAGFPAPDELYLTGSATEAGEDLGDAILMKKTSANTFEAYTSLKAGSYSFAERNSGEPDTYYIDGEKLRADGETEYTGDQKVYRIRVDFSNGTTEIHEIGDVELWFAPNGEFFTTLPYSSNGTWMVADYPIEFRQESWGRDERYKFRFMVTDAEGNTTEEWYGSTNGDNQRPNESTGPAYWYMVPVTNDRWNNCFKFATEVDNAAADIQIIFNAEVSNYTHSVTVE</sequence>
<name>A0A514CMB0_9BACT</name>
<evidence type="ECO:0000256" key="1">
    <source>
        <dbReference type="SAM" id="SignalP"/>
    </source>
</evidence>
<reference evidence="3 4" key="1">
    <citation type="submission" date="2019-06" db="EMBL/GenBank/DDBJ databases">
        <title>Echinicola alkalisoli sp. nov. isolated from saline soil.</title>
        <authorList>
            <person name="Sun J.-Q."/>
            <person name="Xu L."/>
        </authorList>
    </citation>
    <scope>NUCLEOTIDE SEQUENCE [LARGE SCALE GENOMIC DNA]</scope>
    <source>
        <strain evidence="3 4">LN3S3</strain>
    </source>
</reference>
<dbReference type="AlphaFoldDB" id="A0A514CMB0"/>
<dbReference type="Proteomes" id="UP000316614">
    <property type="component" value="Chromosome"/>
</dbReference>
<gene>
    <name evidence="3" type="ORF">FKX85_18700</name>
</gene>
<dbReference type="InterPro" id="IPR025970">
    <property type="entry name" value="SusE"/>
</dbReference>